<gene>
    <name evidence="1" type="ORF">HU200_000039</name>
</gene>
<protein>
    <submittedName>
        <fullName evidence="1">Uncharacterized protein</fullName>
    </submittedName>
</protein>
<sequence length="75" mass="8321">MCARSVATAAVITYLIDELWHTCHEMYRGGPEDAVLENASEVPDGCDMSFEGNSHKDPDFGRERTATAEAFVRLE</sequence>
<keyword evidence="2" id="KW-1185">Reference proteome</keyword>
<dbReference type="EMBL" id="JACEFO010000032">
    <property type="protein sequence ID" value="KAF8783998.1"/>
    <property type="molecule type" value="Genomic_DNA"/>
</dbReference>
<proteinExistence type="predicted"/>
<reference evidence="1" key="1">
    <citation type="submission" date="2020-07" db="EMBL/GenBank/DDBJ databases">
        <title>Genome sequence and genetic diversity analysis of an under-domesticated orphan crop, white fonio (Digitaria exilis).</title>
        <authorList>
            <person name="Bennetzen J.L."/>
            <person name="Chen S."/>
            <person name="Ma X."/>
            <person name="Wang X."/>
            <person name="Yssel A.E.J."/>
            <person name="Chaluvadi S.R."/>
            <person name="Johnson M."/>
            <person name="Gangashetty P."/>
            <person name="Hamidou F."/>
            <person name="Sanogo M.D."/>
            <person name="Zwaenepoel A."/>
            <person name="Wallace J."/>
            <person name="Van De Peer Y."/>
            <person name="Van Deynze A."/>
        </authorList>
    </citation>
    <scope>NUCLEOTIDE SEQUENCE</scope>
    <source>
        <tissue evidence="1">Leaves</tissue>
    </source>
</reference>
<evidence type="ECO:0000313" key="1">
    <source>
        <dbReference type="EMBL" id="KAF8783998.1"/>
    </source>
</evidence>
<name>A0A835G2W4_9POAL</name>
<comment type="caution">
    <text evidence="1">The sequence shown here is derived from an EMBL/GenBank/DDBJ whole genome shotgun (WGS) entry which is preliminary data.</text>
</comment>
<accession>A0A835G2W4</accession>
<dbReference type="AlphaFoldDB" id="A0A835G2W4"/>
<organism evidence="1 2">
    <name type="scientific">Digitaria exilis</name>
    <dbReference type="NCBI Taxonomy" id="1010633"/>
    <lineage>
        <taxon>Eukaryota</taxon>
        <taxon>Viridiplantae</taxon>
        <taxon>Streptophyta</taxon>
        <taxon>Embryophyta</taxon>
        <taxon>Tracheophyta</taxon>
        <taxon>Spermatophyta</taxon>
        <taxon>Magnoliopsida</taxon>
        <taxon>Liliopsida</taxon>
        <taxon>Poales</taxon>
        <taxon>Poaceae</taxon>
        <taxon>PACMAD clade</taxon>
        <taxon>Panicoideae</taxon>
        <taxon>Panicodae</taxon>
        <taxon>Paniceae</taxon>
        <taxon>Anthephorinae</taxon>
        <taxon>Digitaria</taxon>
    </lineage>
</organism>
<evidence type="ECO:0000313" key="2">
    <source>
        <dbReference type="Proteomes" id="UP000636709"/>
    </source>
</evidence>
<dbReference type="Proteomes" id="UP000636709">
    <property type="component" value="Unassembled WGS sequence"/>
</dbReference>